<dbReference type="RefSeq" id="WP_348387862.1">
    <property type="nucleotide sequence ID" value="NZ_CP134146.1"/>
</dbReference>
<sequence>MNKILISSCFLGNKVRYDGQTKSIVDPQIATWQQQGCLTVICPEVSGGLSVPRARAEQIGKQVFDEFGVDVTAQFQLGAIHALELCQQQQIKFALLKEFSPSCGSKQIYNGDFNGTKIKGQGVTAKLLTEHGIAVYSELTLAQLIIDYNRA</sequence>
<keyword evidence="2" id="KW-1185">Reference proteome</keyword>
<reference evidence="2" key="1">
    <citation type="submission" date="2023-09" db="EMBL/GenBank/DDBJ databases">
        <authorList>
            <person name="Li S."/>
            <person name="Li X."/>
            <person name="Zhang C."/>
            <person name="Zhao Z."/>
        </authorList>
    </citation>
    <scope>NUCLEOTIDE SEQUENCE [LARGE SCALE GENOMIC DNA]</scope>
    <source>
        <strain evidence="2">SQ345</strain>
    </source>
</reference>
<dbReference type="Pfam" id="PF04463">
    <property type="entry name" value="2-thiour_desulf"/>
    <property type="match status" value="1"/>
</dbReference>
<dbReference type="PANTHER" id="PTHR30087">
    <property type="entry name" value="INNER MEMBRANE PROTEIN"/>
    <property type="match status" value="1"/>
</dbReference>
<proteinExistence type="predicted"/>
<dbReference type="InterPro" id="IPR007553">
    <property type="entry name" value="2-thiour_desulf"/>
</dbReference>
<dbReference type="PANTHER" id="PTHR30087:SF1">
    <property type="entry name" value="HYPOTHETICAL CYTOSOLIC PROTEIN"/>
    <property type="match status" value="1"/>
</dbReference>
<protein>
    <submittedName>
        <fullName evidence="1">DUF523 domain-containing protein</fullName>
    </submittedName>
</protein>
<accession>A0ABY9TIQ3</accession>
<gene>
    <name evidence="1" type="ORF">RI845_00835</name>
</gene>
<evidence type="ECO:0000313" key="1">
    <source>
        <dbReference type="EMBL" id="WNC68708.1"/>
    </source>
</evidence>
<name>A0ABY9TIQ3_9GAMM</name>
<evidence type="ECO:0000313" key="2">
    <source>
        <dbReference type="Proteomes" id="UP001248581"/>
    </source>
</evidence>
<dbReference type="EMBL" id="CP134146">
    <property type="protein sequence ID" value="WNC68708.1"/>
    <property type="molecule type" value="Genomic_DNA"/>
</dbReference>
<dbReference type="Proteomes" id="UP001248581">
    <property type="component" value="Chromosome"/>
</dbReference>
<organism evidence="1 2">
    <name type="scientific">Thalassotalea nanhaiensis</name>
    <dbReference type="NCBI Taxonomy" id="3065648"/>
    <lineage>
        <taxon>Bacteria</taxon>
        <taxon>Pseudomonadati</taxon>
        <taxon>Pseudomonadota</taxon>
        <taxon>Gammaproteobacteria</taxon>
        <taxon>Alteromonadales</taxon>
        <taxon>Colwelliaceae</taxon>
        <taxon>Thalassotalea</taxon>
    </lineage>
</organism>